<protein>
    <submittedName>
        <fullName evidence="2">Uncharacterized protein</fullName>
    </submittedName>
</protein>
<dbReference type="Proteomes" id="UP001596434">
    <property type="component" value="Unassembled WGS sequence"/>
</dbReference>
<evidence type="ECO:0000256" key="1">
    <source>
        <dbReference type="SAM" id="Phobius"/>
    </source>
</evidence>
<dbReference type="AlphaFoldDB" id="A0ABD5ZUJ4"/>
<evidence type="ECO:0000313" key="3">
    <source>
        <dbReference type="Proteomes" id="UP001596434"/>
    </source>
</evidence>
<dbReference type="EMBL" id="JBHTAT010000001">
    <property type="protein sequence ID" value="MFC7254350.1"/>
    <property type="molecule type" value="Genomic_DNA"/>
</dbReference>
<dbReference type="Pfam" id="PF24287">
    <property type="entry name" value="DUF7475"/>
    <property type="match status" value="1"/>
</dbReference>
<evidence type="ECO:0000313" key="2">
    <source>
        <dbReference type="EMBL" id="MFC7254350.1"/>
    </source>
</evidence>
<proteinExistence type="predicted"/>
<keyword evidence="1" id="KW-0472">Membrane</keyword>
<gene>
    <name evidence="2" type="ORF">ACFQKE_03385</name>
</gene>
<dbReference type="RefSeq" id="WP_379702549.1">
    <property type="nucleotide sequence ID" value="NZ_JBHTAT010000001.1"/>
</dbReference>
<sequence length="119" mass="13053">MSFTSSFETASLTRLHWVGIVLAVITGVVHLVFGALAIDTLQGVSFVLAGVAFFVAVLLLLLDYRRRLLYLVGIPFTGVQVVLYFYLNWPNVLSPGGIGDKVVQVALIAILVVLYRRET</sequence>
<feature type="transmembrane region" description="Helical" evidence="1">
    <location>
        <begin position="98"/>
        <end position="115"/>
    </location>
</feature>
<feature type="transmembrane region" description="Helical" evidence="1">
    <location>
        <begin position="68"/>
        <end position="86"/>
    </location>
</feature>
<keyword evidence="3" id="KW-1185">Reference proteome</keyword>
<comment type="caution">
    <text evidence="2">The sequence shown here is derived from an EMBL/GenBank/DDBJ whole genome shotgun (WGS) entry which is preliminary data.</text>
</comment>
<dbReference type="InterPro" id="IPR055898">
    <property type="entry name" value="DUF7475"/>
</dbReference>
<keyword evidence="1" id="KW-0812">Transmembrane</keyword>
<feature type="transmembrane region" description="Helical" evidence="1">
    <location>
        <begin position="44"/>
        <end position="61"/>
    </location>
</feature>
<feature type="transmembrane region" description="Helical" evidence="1">
    <location>
        <begin position="15"/>
        <end position="38"/>
    </location>
</feature>
<dbReference type="GeneID" id="96952662"/>
<accession>A0ABD5ZUJ4</accession>
<keyword evidence="1" id="KW-1133">Transmembrane helix</keyword>
<reference evidence="2 3" key="1">
    <citation type="journal article" date="2019" name="Int. J. Syst. Evol. Microbiol.">
        <title>The Global Catalogue of Microorganisms (GCM) 10K type strain sequencing project: providing services to taxonomists for standard genome sequencing and annotation.</title>
        <authorList>
            <consortium name="The Broad Institute Genomics Platform"/>
            <consortium name="The Broad Institute Genome Sequencing Center for Infectious Disease"/>
            <person name="Wu L."/>
            <person name="Ma J."/>
        </authorList>
    </citation>
    <scope>NUCLEOTIDE SEQUENCE [LARGE SCALE GENOMIC DNA]</scope>
    <source>
        <strain evidence="2 3">GX21</strain>
    </source>
</reference>
<organism evidence="2 3">
    <name type="scientific">Haloplanus litoreus</name>
    <dbReference type="NCBI Taxonomy" id="767515"/>
    <lineage>
        <taxon>Archaea</taxon>
        <taxon>Methanobacteriati</taxon>
        <taxon>Methanobacteriota</taxon>
        <taxon>Stenosarchaea group</taxon>
        <taxon>Halobacteria</taxon>
        <taxon>Halobacteriales</taxon>
        <taxon>Haloferacaceae</taxon>
        <taxon>Haloplanus</taxon>
    </lineage>
</organism>
<name>A0ABD5ZUJ4_9EURY</name>